<dbReference type="InterPro" id="IPR012337">
    <property type="entry name" value="RNaseH-like_sf"/>
</dbReference>
<dbReference type="InterPro" id="IPR036875">
    <property type="entry name" value="Znf_CCHC_sf"/>
</dbReference>
<feature type="region of interest" description="Disordered" evidence="5">
    <location>
        <begin position="272"/>
        <end position="320"/>
    </location>
</feature>
<evidence type="ECO:0000256" key="2">
    <source>
        <dbReference type="ARBA" id="ARBA00022750"/>
    </source>
</evidence>
<evidence type="ECO:0000259" key="6">
    <source>
        <dbReference type="PROSITE" id="PS50158"/>
    </source>
</evidence>
<proteinExistence type="predicted"/>
<protein>
    <submittedName>
        <fullName evidence="8">Transcription factor</fullName>
    </submittedName>
</protein>
<dbReference type="InterPro" id="IPR001878">
    <property type="entry name" value="Znf_CCHC"/>
</dbReference>
<feature type="compositionally biased region" description="Pro residues" evidence="5">
    <location>
        <begin position="821"/>
        <end position="833"/>
    </location>
</feature>
<feature type="compositionally biased region" description="Low complexity" evidence="5">
    <location>
        <begin position="793"/>
        <end position="811"/>
    </location>
</feature>
<keyword evidence="3" id="KW-0694">RNA-binding</keyword>
<dbReference type="InterPro" id="IPR054722">
    <property type="entry name" value="PolX-like_BBD"/>
</dbReference>
<evidence type="ECO:0000313" key="9">
    <source>
        <dbReference type="Proteomes" id="UP000623467"/>
    </source>
</evidence>
<keyword evidence="2" id="KW-0645">Protease</keyword>
<dbReference type="CDD" id="cd09272">
    <property type="entry name" value="RNase_HI_RT_Ty1"/>
    <property type="match status" value="1"/>
</dbReference>
<keyword evidence="4" id="KW-0863">Zinc-finger</keyword>
<dbReference type="InterPro" id="IPR043502">
    <property type="entry name" value="DNA/RNA_pol_sf"/>
</dbReference>
<evidence type="ECO:0000259" key="7">
    <source>
        <dbReference type="PROSITE" id="PS50994"/>
    </source>
</evidence>
<dbReference type="SUPFAM" id="SSF57756">
    <property type="entry name" value="Retrovirus zinc finger-like domains"/>
    <property type="match status" value="1"/>
</dbReference>
<keyword evidence="2" id="KW-0064">Aspartyl protease</keyword>
<dbReference type="Pfam" id="PF22936">
    <property type="entry name" value="Pol_BBD"/>
    <property type="match status" value="1"/>
</dbReference>
<keyword evidence="9" id="KW-1185">Reference proteome</keyword>
<dbReference type="GO" id="GO:0004190">
    <property type="term" value="F:aspartic-type endopeptidase activity"/>
    <property type="evidence" value="ECO:0007669"/>
    <property type="project" value="UniProtKB-KW"/>
</dbReference>
<feature type="domain" description="CCHC-type" evidence="6">
    <location>
        <begin position="258"/>
        <end position="271"/>
    </location>
</feature>
<dbReference type="SUPFAM" id="SSF56672">
    <property type="entry name" value="DNA/RNA polymerases"/>
    <property type="match status" value="1"/>
</dbReference>
<reference evidence="8" key="1">
    <citation type="submission" date="2020-05" db="EMBL/GenBank/DDBJ databases">
        <title>Mycena genomes resolve the evolution of fungal bioluminescence.</title>
        <authorList>
            <person name="Tsai I.J."/>
        </authorList>
    </citation>
    <scope>NUCLEOTIDE SEQUENCE</scope>
    <source>
        <strain evidence="8">160909Yilan</strain>
    </source>
</reference>
<evidence type="ECO:0000256" key="1">
    <source>
        <dbReference type="ARBA" id="ARBA00022664"/>
    </source>
</evidence>
<dbReference type="OrthoDB" id="7691805at2759"/>
<dbReference type="InterPro" id="IPR057670">
    <property type="entry name" value="SH3_retrovirus"/>
</dbReference>
<dbReference type="Proteomes" id="UP000623467">
    <property type="component" value="Unassembled WGS sequence"/>
</dbReference>
<evidence type="ECO:0000256" key="4">
    <source>
        <dbReference type="PROSITE-ProRule" id="PRU00047"/>
    </source>
</evidence>
<keyword evidence="1" id="KW-0507">mRNA processing</keyword>
<feature type="domain" description="Integrase catalytic" evidence="7">
    <location>
        <begin position="535"/>
        <end position="707"/>
    </location>
</feature>
<feature type="region of interest" description="Disordered" evidence="5">
    <location>
        <begin position="772"/>
        <end position="891"/>
    </location>
</feature>
<dbReference type="PANTHER" id="PTHR11439:SF483">
    <property type="entry name" value="PEPTIDE SYNTHASE GLIP-LIKE, PUTATIVE (AFU_ORTHOLOGUE AFUA_3G12920)-RELATED"/>
    <property type="match status" value="1"/>
</dbReference>
<keyword evidence="4" id="KW-0479">Metal-binding</keyword>
<feature type="compositionally biased region" description="Gly residues" evidence="5">
    <location>
        <begin position="293"/>
        <end position="303"/>
    </location>
</feature>
<gene>
    <name evidence="8" type="ORF">MSAN_02484800</name>
</gene>
<dbReference type="GO" id="GO:0006397">
    <property type="term" value="P:mRNA processing"/>
    <property type="evidence" value="ECO:0007669"/>
    <property type="project" value="UniProtKB-KW"/>
</dbReference>
<evidence type="ECO:0000313" key="8">
    <source>
        <dbReference type="EMBL" id="KAF7328440.1"/>
    </source>
</evidence>
<dbReference type="Gene3D" id="4.10.60.10">
    <property type="entry name" value="Zinc finger, CCHC-type"/>
    <property type="match status" value="1"/>
</dbReference>
<organism evidence="8 9">
    <name type="scientific">Mycena sanguinolenta</name>
    <dbReference type="NCBI Taxonomy" id="230812"/>
    <lineage>
        <taxon>Eukaryota</taxon>
        <taxon>Fungi</taxon>
        <taxon>Dikarya</taxon>
        <taxon>Basidiomycota</taxon>
        <taxon>Agaricomycotina</taxon>
        <taxon>Agaricomycetes</taxon>
        <taxon>Agaricomycetidae</taxon>
        <taxon>Agaricales</taxon>
        <taxon>Marasmiineae</taxon>
        <taxon>Mycenaceae</taxon>
        <taxon>Mycena</taxon>
    </lineage>
</organism>
<dbReference type="SUPFAM" id="SSF53098">
    <property type="entry name" value="Ribonuclease H-like"/>
    <property type="match status" value="1"/>
</dbReference>
<dbReference type="GO" id="GO:0003723">
    <property type="term" value="F:RNA binding"/>
    <property type="evidence" value="ECO:0007669"/>
    <property type="project" value="UniProtKB-KW"/>
</dbReference>
<feature type="compositionally biased region" description="Gly residues" evidence="5">
    <location>
        <begin position="311"/>
        <end position="320"/>
    </location>
</feature>
<evidence type="ECO:0000256" key="5">
    <source>
        <dbReference type="SAM" id="MobiDB-lite"/>
    </source>
</evidence>
<dbReference type="GO" id="GO:0008270">
    <property type="term" value="F:zinc ion binding"/>
    <property type="evidence" value="ECO:0007669"/>
    <property type="project" value="UniProtKB-KW"/>
</dbReference>
<dbReference type="EMBL" id="JACAZH010000080">
    <property type="protein sequence ID" value="KAF7328440.1"/>
    <property type="molecule type" value="Genomic_DNA"/>
</dbReference>
<keyword evidence="4" id="KW-0862">Zinc</keyword>
<dbReference type="Pfam" id="PF14223">
    <property type="entry name" value="Retrotran_gag_2"/>
    <property type="match status" value="1"/>
</dbReference>
<dbReference type="Pfam" id="PF25597">
    <property type="entry name" value="SH3_retrovirus"/>
    <property type="match status" value="1"/>
</dbReference>
<dbReference type="Gene3D" id="3.30.420.10">
    <property type="entry name" value="Ribonuclease H-like superfamily/Ribonuclease H"/>
    <property type="match status" value="1"/>
</dbReference>
<dbReference type="PROSITE" id="PS50994">
    <property type="entry name" value="INTEGRASE"/>
    <property type="match status" value="1"/>
</dbReference>
<keyword evidence="2" id="KW-0378">Hydrolase</keyword>
<dbReference type="Pfam" id="PF07727">
    <property type="entry name" value="RVT_2"/>
    <property type="match status" value="1"/>
</dbReference>
<dbReference type="GO" id="GO:0015074">
    <property type="term" value="P:DNA integration"/>
    <property type="evidence" value="ECO:0007669"/>
    <property type="project" value="InterPro"/>
</dbReference>
<dbReference type="PANTHER" id="PTHR11439">
    <property type="entry name" value="GAG-POL-RELATED RETROTRANSPOSON"/>
    <property type="match status" value="1"/>
</dbReference>
<name>A0A8H6U2K2_9AGAR</name>
<dbReference type="Pfam" id="PF00098">
    <property type="entry name" value="zf-CCHC"/>
    <property type="match status" value="1"/>
</dbReference>
<dbReference type="PROSITE" id="PS50158">
    <property type="entry name" value="ZF_CCHC"/>
    <property type="match status" value="1"/>
</dbReference>
<dbReference type="GO" id="GO:0005634">
    <property type="term" value="C:nucleus"/>
    <property type="evidence" value="ECO:0007669"/>
    <property type="project" value="UniProtKB-ARBA"/>
</dbReference>
<dbReference type="InterPro" id="IPR013103">
    <property type="entry name" value="RVT_2"/>
</dbReference>
<comment type="caution">
    <text evidence="8">The sequence shown here is derived from an EMBL/GenBank/DDBJ whole genome shotgun (WGS) entry which is preliminary data.</text>
</comment>
<dbReference type="InterPro" id="IPR001584">
    <property type="entry name" value="Integrase_cat-core"/>
</dbReference>
<evidence type="ECO:0000256" key="3">
    <source>
        <dbReference type="ARBA" id="ARBA00022884"/>
    </source>
</evidence>
<sequence>MATRGDEDDLATSRIRLPVLGPRGENFMIWKTQVRSHVTGMGRARYLDGRAIAPIKPTLADNASERDQDEHKSALITYNEEMDEWEQINEKIRTILFGTIHETHKIRIANHTTARESWLALCKLYESQGDLHAQSIVDRMHRLKCPENERDPRATLDQLDTLIAQHASVGGTLTDPEKKSIVLHLLPNSWRENVRTIFANAESMSQFAMQINPAGVPPIYTADMLITAIRNLARDDAAIHGPAPTGGAALVAGANDLCNNCGRKGHWAKDCWSKGGGRAGQRPANWKDVARGNGKGNGRGGGGKSRRDGKGGGGGGNNNNNGGGAGTANYSFAFHTAAQVATDFVKLEETGVVSRGFTALLDSGANQHYCPSRERFVEYETVDAVPIKSADNRTFFARGRGKVPMTVMPLTLMSVSRMTKSGHDIHFANGSARILTPDGAALFIVPERDGLYPVQEVHASKTPTPHPVSMVAANSAYLTLTLHEFHCRMGHADIRGLQNMINKGLVTGVKLTNDEAGFCKGCAMGILKREPFPHARSSPTAKVYGEKVFSDTWGPAPTASLGRKSYFIVFLDDKSDEVVVTGLEKKNDALAAYKHYEAWAKVHRGAAVIGKWGTDGAGEFTSKEMETHLKNQGTHHRVTVHDSSAQNGKAERVLQTLLAHARAMLHLASLPAFLWLEAVSHAAWLRNRTETVNTVGSTPHERATGEKPDLSQLRRFGANVWVKTEGASKIDMQAKACRWMGIDAHAKGHRIYWPAQRRISVERNVRFEGEPEDVTYPSVPIEGEFGSQSAQDARNAPAPAAEAPSNTSAPEKLPVTDDAPSAPPSAPDPPPELPTASSQVPSIPAELAPEPSRPKRTREPSQWLRDIAAGTGSIGGRGATKVPQSVVPPSEPSAKVAFADEEWLDGAVAMAAIHAAFAGNEAPLTAFAAMDGDAPTVREAKEGPERDKWDEAMKDEVQKLEERATWRLIERPRDANVLPSSFVLRRKRDEHNNVKSYKARLVAGGHRQIHNVDYTETTSPTMTLATLRFLLALAARYDLEAENIDFSSAYTNAAVEEKIYMEQPPGFAKPGFEHFVCELLKALYGLKQAGRLWYWAVYDLLVRRLGFTRCAADPAVFYIFVGGVGIIIGIHVDDSLILSNSKAACAAVKRQIAAHYEITDLGAVRWLLGFEIRRVRAIRRITMSQATYVDTLADRFHLTQAQPLTVPLDPHVNLYDNNANDERIDMKPYAKLIGSLMYAAIGTRPDVAFAVSLLSRFIVNPKLMHWNAAKRVLRYLIGTKNHGLAFGLDDSGLLAYTDADHASQPDRHSISGNAFLYDGAAIAWSSRKQSLIALSSTEAEYIAAASAAREATWLRELTNELSAQLASSSSSSPPTPLYCDNQSAIALAKNGVMNSRNKHIDLRYHYIRDAVDNGTVSLTYMPTDNQVADVLTKALPRTKLERFRALMGLRAT</sequence>
<dbReference type="SMART" id="SM00343">
    <property type="entry name" value="ZnF_C2HC"/>
    <property type="match status" value="1"/>
</dbReference>
<dbReference type="InterPro" id="IPR036397">
    <property type="entry name" value="RNaseH_sf"/>
</dbReference>
<accession>A0A8H6U2K2</accession>